<keyword evidence="3" id="KW-1185">Reference proteome</keyword>
<reference evidence="2 3" key="1">
    <citation type="submission" date="2018-12" db="EMBL/GenBank/DDBJ databases">
        <title>The whole draft genome of Aquabacterium sp. SJQ9.</title>
        <authorList>
            <person name="Sun L."/>
            <person name="Gao X."/>
            <person name="Chen W."/>
            <person name="Huang K."/>
        </authorList>
    </citation>
    <scope>NUCLEOTIDE SEQUENCE [LARGE SCALE GENOMIC DNA]</scope>
    <source>
        <strain evidence="2 3">SJQ9</strain>
    </source>
</reference>
<dbReference type="EMBL" id="RSED01000005">
    <property type="protein sequence ID" value="RRS04805.1"/>
    <property type="molecule type" value="Genomic_DNA"/>
</dbReference>
<protein>
    <submittedName>
        <fullName evidence="2">Uncharacterized protein</fullName>
    </submittedName>
</protein>
<dbReference type="RefSeq" id="WP_125242623.1">
    <property type="nucleotide sequence ID" value="NZ_RSED01000005.1"/>
</dbReference>
<feature type="signal peptide" evidence="1">
    <location>
        <begin position="1"/>
        <end position="19"/>
    </location>
</feature>
<accession>A0A426VD53</accession>
<dbReference type="OrthoDB" id="8821385at2"/>
<name>A0A426VD53_9BURK</name>
<organism evidence="2 3">
    <name type="scientific">Aquabacterium soli</name>
    <dbReference type="NCBI Taxonomy" id="2493092"/>
    <lineage>
        <taxon>Bacteria</taxon>
        <taxon>Pseudomonadati</taxon>
        <taxon>Pseudomonadota</taxon>
        <taxon>Betaproteobacteria</taxon>
        <taxon>Burkholderiales</taxon>
        <taxon>Aquabacterium</taxon>
    </lineage>
</organism>
<proteinExistence type="predicted"/>
<evidence type="ECO:0000313" key="3">
    <source>
        <dbReference type="Proteomes" id="UP000269265"/>
    </source>
</evidence>
<comment type="caution">
    <text evidence="2">The sequence shown here is derived from an EMBL/GenBank/DDBJ whole genome shotgun (WGS) entry which is preliminary data.</text>
</comment>
<gene>
    <name evidence="2" type="ORF">EIP75_07400</name>
</gene>
<feature type="chain" id="PRO_5019222457" evidence="1">
    <location>
        <begin position="20"/>
        <end position="181"/>
    </location>
</feature>
<evidence type="ECO:0000256" key="1">
    <source>
        <dbReference type="SAM" id="SignalP"/>
    </source>
</evidence>
<dbReference type="Proteomes" id="UP000269265">
    <property type="component" value="Unassembled WGS sequence"/>
</dbReference>
<sequence>MRSRILTTLVLMTATLSQADVTRPPSGVNVDETRVVALRRDMPLPCVSVVVDGATVMLSRADLEAAEAARPAEMRTDAERAARVGSGRAAALLSAVSPPKGPGACAEVAGTALDSQGQQLLLDWIENGRAMVRLQATGEALSTVRVRYLGQRCGPMCGRGDITVSLPQGERPFLAVSWWVS</sequence>
<evidence type="ECO:0000313" key="2">
    <source>
        <dbReference type="EMBL" id="RRS04805.1"/>
    </source>
</evidence>
<keyword evidence="1" id="KW-0732">Signal</keyword>
<dbReference type="AlphaFoldDB" id="A0A426VD53"/>